<dbReference type="Pfam" id="PF03631">
    <property type="entry name" value="Virul_fac_BrkB"/>
    <property type="match status" value="1"/>
</dbReference>
<accession>A0A4R1GCJ4</accession>
<sequence>MICRKFLKEDSLLSLALYAFCDLLESNYSFYAASIAYYTIMSVIPLFIFLFFLGMVVLHVNLHDLIPVELLNSPLKPIFLRIEELINNSGLISGTAALFMLWFSRGIFLSLEKSFCEILEVESPSNFFYRNLAIIFAIFFLWVLLFIFYITKYTIALLLPQIPFLSFLSSLLVLILLFTILVSTYYFMLPVSVPFGFILKISFLVFTLLLFFEKAFVWFILNVSKVNILYGSFAALIVSLLWIYYSATVILLGVGIVKGKLIVERERKE</sequence>
<evidence type="ECO:0000256" key="2">
    <source>
        <dbReference type="ARBA" id="ARBA00022475"/>
    </source>
</evidence>
<keyword evidence="8" id="KW-1185">Reference proteome</keyword>
<organism evidence="7 8">
    <name type="scientific">Phorcysia thermohydrogeniphila</name>
    <dbReference type="NCBI Taxonomy" id="936138"/>
    <lineage>
        <taxon>Bacteria</taxon>
        <taxon>Pseudomonadati</taxon>
        <taxon>Aquificota</taxon>
        <taxon>Aquificia</taxon>
        <taxon>Desulfurobacteriales</taxon>
        <taxon>Desulfurobacteriaceae</taxon>
        <taxon>Phorcysia</taxon>
    </lineage>
</organism>
<dbReference type="PANTHER" id="PTHR30213">
    <property type="entry name" value="INNER MEMBRANE PROTEIN YHJD"/>
    <property type="match status" value="1"/>
</dbReference>
<comment type="caution">
    <text evidence="7">The sequence shown here is derived from an EMBL/GenBank/DDBJ whole genome shotgun (WGS) entry which is preliminary data.</text>
</comment>
<feature type="transmembrane region" description="Helical" evidence="6">
    <location>
        <begin position="85"/>
        <end position="108"/>
    </location>
</feature>
<evidence type="ECO:0000256" key="4">
    <source>
        <dbReference type="ARBA" id="ARBA00022989"/>
    </source>
</evidence>
<dbReference type="PANTHER" id="PTHR30213:SF0">
    <property type="entry name" value="UPF0761 MEMBRANE PROTEIN YIHY"/>
    <property type="match status" value="1"/>
</dbReference>
<dbReference type="Proteomes" id="UP000295777">
    <property type="component" value="Unassembled WGS sequence"/>
</dbReference>
<feature type="transmembrane region" description="Helical" evidence="6">
    <location>
        <begin position="162"/>
        <end position="187"/>
    </location>
</feature>
<protein>
    <submittedName>
        <fullName evidence="7">Membrane protein</fullName>
    </submittedName>
</protein>
<dbReference type="AlphaFoldDB" id="A0A4R1GCJ4"/>
<comment type="subcellular location">
    <subcellularLocation>
        <location evidence="1">Cell membrane</location>
        <topology evidence="1">Multi-pass membrane protein</topology>
    </subcellularLocation>
</comment>
<evidence type="ECO:0000256" key="6">
    <source>
        <dbReference type="SAM" id="Phobius"/>
    </source>
</evidence>
<dbReference type="EMBL" id="SMFV01000003">
    <property type="protein sequence ID" value="TCK04503.1"/>
    <property type="molecule type" value="Genomic_DNA"/>
</dbReference>
<feature type="transmembrane region" description="Helical" evidence="6">
    <location>
        <begin position="128"/>
        <end position="150"/>
    </location>
</feature>
<feature type="transmembrane region" description="Helical" evidence="6">
    <location>
        <begin position="193"/>
        <end position="212"/>
    </location>
</feature>
<dbReference type="RefSeq" id="WP_132526287.1">
    <property type="nucleotide sequence ID" value="NZ_SMFV01000003.1"/>
</dbReference>
<dbReference type="OrthoDB" id="9797028at2"/>
<evidence type="ECO:0000313" key="8">
    <source>
        <dbReference type="Proteomes" id="UP000295777"/>
    </source>
</evidence>
<evidence type="ECO:0000313" key="7">
    <source>
        <dbReference type="EMBL" id="TCK04503.1"/>
    </source>
</evidence>
<dbReference type="InterPro" id="IPR017039">
    <property type="entry name" value="Virul_fac_BrkB"/>
</dbReference>
<keyword evidence="2" id="KW-1003">Cell membrane</keyword>
<reference evidence="7 8" key="1">
    <citation type="submission" date="2019-03" db="EMBL/GenBank/DDBJ databases">
        <title>Genomic Encyclopedia of Archaeal and Bacterial Type Strains, Phase II (KMG-II): from individual species to whole genera.</title>
        <authorList>
            <person name="Goeker M."/>
        </authorList>
    </citation>
    <scope>NUCLEOTIDE SEQUENCE [LARGE SCALE GENOMIC DNA]</scope>
    <source>
        <strain evidence="7 8">DSM 24425</strain>
    </source>
</reference>
<proteinExistence type="predicted"/>
<feature type="transmembrane region" description="Helical" evidence="6">
    <location>
        <begin position="243"/>
        <end position="263"/>
    </location>
</feature>
<evidence type="ECO:0000256" key="3">
    <source>
        <dbReference type="ARBA" id="ARBA00022692"/>
    </source>
</evidence>
<dbReference type="PIRSF" id="PIRSF035875">
    <property type="entry name" value="RNase_BN"/>
    <property type="match status" value="1"/>
</dbReference>
<feature type="transmembrane region" description="Helical" evidence="6">
    <location>
        <begin position="36"/>
        <end position="58"/>
    </location>
</feature>
<dbReference type="GO" id="GO:0005886">
    <property type="term" value="C:plasma membrane"/>
    <property type="evidence" value="ECO:0007669"/>
    <property type="project" value="UniProtKB-SubCell"/>
</dbReference>
<keyword evidence="4 6" id="KW-1133">Transmembrane helix</keyword>
<keyword evidence="3 6" id="KW-0812">Transmembrane</keyword>
<gene>
    <name evidence="7" type="ORF">CLV27_0933</name>
</gene>
<evidence type="ECO:0000256" key="1">
    <source>
        <dbReference type="ARBA" id="ARBA00004651"/>
    </source>
</evidence>
<evidence type="ECO:0000256" key="5">
    <source>
        <dbReference type="ARBA" id="ARBA00023136"/>
    </source>
</evidence>
<keyword evidence="5 6" id="KW-0472">Membrane</keyword>
<name>A0A4R1GCJ4_9BACT</name>